<evidence type="ECO:0000313" key="3">
    <source>
        <dbReference type="Proteomes" id="UP001057296"/>
    </source>
</evidence>
<dbReference type="PANTHER" id="PTHR11102:SF160">
    <property type="entry name" value="ERAD-ASSOCIATED E3 UBIQUITIN-PROTEIN LIGASE COMPONENT HRD3"/>
    <property type="match status" value="1"/>
</dbReference>
<dbReference type="PANTHER" id="PTHR11102">
    <property type="entry name" value="SEL-1-LIKE PROTEIN"/>
    <property type="match status" value="1"/>
</dbReference>
<feature type="chain" id="PRO_5040757102" evidence="1">
    <location>
        <begin position="24"/>
        <end position="162"/>
    </location>
</feature>
<accession>A0A9X9HUS8</accession>
<proteinExistence type="predicted"/>
<dbReference type="RefSeq" id="WP_254324420.1">
    <property type="nucleotide sequence ID" value="NZ_CP073115.1"/>
</dbReference>
<dbReference type="SMART" id="SM00671">
    <property type="entry name" value="SEL1"/>
    <property type="match status" value="3"/>
</dbReference>
<protein>
    <submittedName>
        <fullName evidence="2">Sel1 repeat family protein</fullName>
    </submittedName>
</protein>
<feature type="signal peptide" evidence="1">
    <location>
        <begin position="1"/>
        <end position="23"/>
    </location>
</feature>
<dbReference type="Proteomes" id="UP001057296">
    <property type="component" value="Chromosome"/>
</dbReference>
<sequence>MNKLLKKMMVALLSLGLAQVVWADDTLDFKEALQIAEQGSAKAQNDLGVMYANGQGVRQDPVQAVQWFRKAAEQGKAEAQNNLGEMYYKGEGVRQDYKQAVQWFRNAAEQGVDEAQFYLGIMYYKGHGVRQDLALAQEWLGKACQNGYQKGCDNYRRLKLGY</sequence>
<organism evidence="2 3">
    <name type="scientific">Neisseria subflava</name>
    <dbReference type="NCBI Taxonomy" id="28449"/>
    <lineage>
        <taxon>Bacteria</taxon>
        <taxon>Pseudomonadati</taxon>
        <taxon>Pseudomonadota</taxon>
        <taxon>Betaproteobacteria</taxon>
        <taxon>Neisseriales</taxon>
        <taxon>Neisseriaceae</taxon>
        <taxon>Neisseria</taxon>
    </lineage>
</organism>
<reference evidence="2" key="1">
    <citation type="submission" date="2021-04" db="EMBL/GenBank/DDBJ databases">
        <title>Characterizing Neisseria spp. as novel respiratory pathobionts in bronchiectasis.</title>
        <authorList>
            <person name="Li L."/>
            <person name="Mac Aogain M."/>
            <person name="Xu T."/>
            <person name="Jaggi T.K."/>
            <person name="Chan L.Y."/>
            <person name="Keir H.R."/>
            <person name="Dicker A.J."/>
            <person name="Qu J."/>
            <person name="Liu Y."/>
            <person name="Chen H.S."/>
            <person name="Koh M.S."/>
            <person name="Ong T.H."/>
            <person name="Lim A.Y.H."/>
            <person name="Abisheganaden J."/>
            <person name="Low T.B."/>
            <person name="Oliver B.G."/>
            <person name="Tan N.S."/>
            <person name="Fang M."/>
            <person name="Chalmers J.D."/>
            <person name="Chotirmall S.H."/>
        </authorList>
    </citation>
    <scope>NUCLEOTIDE SEQUENCE</scope>
    <source>
        <strain evidence="2">TT0077</strain>
    </source>
</reference>
<dbReference type="EMBL" id="CP073115">
    <property type="protein sequence ID" value="UTG70032.1"/>
    <property type="molecule type" value="Genomic_DNA"/>
</dbReference>
<dbReference type="AlphaFoldDB" id="A0A9X9HUS8"/>
<dbReference type="InterPro" id="IPR011990">
    <property type="entry name" value="TPR-like_helical_dom_sf"/>
</dbReference>
<dbReference type="Gene3D" id="1.25.40.10">
    <property type="entry name" value="Tetratricopeptide repeat domain"/>
    <property type="match status" value="1"/>
</dbReference>
<gene>
    <name evidence="2" type="ORF">KCG54_01345</name>
</gene>
<evidence type="ECO:0000256" key="1">
    <source>
        <dbReference type="SAM" id="SignalP"/>
    </source>
</evidence>
<dbReference type="InterPro" id="IPR050767">
    <property type="entry name" value="Sel1_AlgK"/>
</dbReference>
<evidence type="ECO:0000313" key="2">
    <source>
        <dbReference type="EMBL" id="UTG70032.1"/>
    </source>
</evidence>
<dbReference type="Pfam" id="PF08238">
    <property type="entry name" value="Sel1"/>
    <property type="match status" value="3"/>
</dbReference>
<keyword evidence="1" id="KW-0732">Signal</keyword>
<dbReference type="InterPro" id="IPR006597">
    <property type="entry name" value="Sel1-like"/>
</dbReference>
<dbReference type="SUPFAM" id="SSF81901">
    <property type="entry name" value="HCP-like"/>
    <property type="match status" value="1"/>
</dbReference>
<name>A0A9X9HUS8_NEISU</name>